<keyword evidence="1" id="KW-0004">4Fe-4S</keyword>
<dbReference type="Pfam" id="PF00384">
    <property type="entry name" value="Molybdopterin"/>
    <property type="match status" value="1"/>
</dbReference>
<keyword evidence="2" id="KW-0479">Metal-binding</keyword>
<evidence type="ECO:0000256" key="4">
    <source>
        <dbReference type="ARBA" id="ARBA00023004"/>
    </source>
</evidence>
<proteinExistence type="predicted"/>
<dbReference type="InterPro" id="IPR050123">
    <property type="entry name" value="Prok_molybdopt-oxidoreductase"/>
</dbReference>
<dbReference type="GO" id="GO:0016020">
    <property type="term" value="C:membrane"/>
    <property type="evidence" value="ECO:0007669"/>
    <property type="project" value="TreeGrafter"/>
</dbReference>
<reference evidence="7 8" key="1">
    <citation type="submission" date="2014-06" db="EMBL/GenBank/DDBJ databases">
        <title>Shewanella sp. YQH10.</title>
        <authorList>
            <person name="Liu Y."/>
            <person name="Zeng R."/>
        </authorList>
    </citation>
    <scope>NUCLEOTIDE SEQUENCE [LARGE SCALE GENOMIC DNA]</scope>
    <source>
        <strain evidence="7 8">YQH10</strain>
    </source>
</reference>
<dbReference type="SMART" id="SM00926">
    <property type="entry name" value="Molybdop_Fe4S4"/>
    <property type="match status" value="1"/>
</dbReference>
<dbReference type="InterPro" id="IPR006963">
    <property type="entry name" value="Mopterin_OxRdtase_4Fe-4S_dom"/>
</dbReference>
<evidence type="ECO:0000256" key="5">
    <source>
        <dbReference type="ARBA" id="ARBA00023014"/>
    </source>
</evidence>
<comment type="caution">
    <text evidence="7">The sequence shown here is derived from an EMBL/GenBank/DDBJ whole genome shotgun (WGS) entry which is preliminary data.</text>
</comment>
<evidence type="ECO:0000256" key="2">
    <source>
        <dbReference type="ARBA" id="ARBA00022723"/>
    </source>
</evidence>
<sequence>MEKATVVCPYCGAGCKMKLVVDNGKIIRAEAANGYTNQGELCLKGYYGWDFLNDTKLLTPRLREPMLRREKGAPFETVSWDEAIKFVATRLADIKAKFGPRSIMTTGSSRGTGNETNYVMQKFARAVLGNNNVDCCARV</sequence>
<keyword evidence="4" id="KW-0408">Iron</keyword>
<dbReference type="GO" id="GO:0022904">
    <property type="term" value="P:respiratory electron transport chain"/>
    <property type="evidence" value="ECO:0007669"/>
    <property type="project" value="TreeGrafter"/>
</dbReference>
<evidence type="ECO:0000313" key="7">
    <source>
        <dbReference type="EMBL" id="KFZ37025.1"/>
    </source>
</evidence>
<dbReference type="Gene3D" id="2.20.25.90">
    <property type="entry name" value="ADC-like domains"/>
    <property type="match status" value="1"/>
</dbReference>
<dbReference type="eggNOG" id="COG3383">
    <property type="taxonomic scope" value="Bacteria"/>
</dbReference>
<dbReference type="AlphaFoldDB" id="A0A094JAT9"/>
<dbReference type="GO" id="GO:0046872">
    <property type="term" value="F:metal ion binding"/>
    <property type="evidence" value="ECO:0007669"/>
    <property type="project" value="UniProtKB-KW"/>
</dbReference>
<keyword evidence="3" id="KW-0560">Oxidoreductase</keyword>
<dbReference type="Proteomes" id="UP000029264">
    <property type="component" value="Unassembled WGS sequence"/>
</dbReference>
<evidence type="ECO:0000259" key="6">
    <source>
        <dbReference type="PROSITE" id="PS51669"/>
    </source>
</evidence>
<feature type="domain" description="4Fe-4S Mo/W bis-MGD-type" evidence="6">
    <location>
        <begin position="1"/>
        <end position="56"/>
    </location>
</feature>
<evidence type="ECO:0000256" key="1">
    <source>
        <dbReference type="ARBA" id="ARBA00022485"/>
    </source>
</evidence>
<dbReference type="STRING" id="1515746.HR45_13360"/>
<dbReference type="EMBL" id="JPEO01000010">
    <property type="protein sequence ID" value="KFZ37025.1"/>
    <property type="molecule type" value="Genomic_DNA"/>
</dbReference>
<accession>A0A094JAT9</accession>
<keyword evidence="8" id="KW-1185">Reference proteome</keyword>
<evidence type="ECO:0000256" key="3">
    <source>
        <dbReference type="ARBA" id="ARBA00023002"/>
    </source>
</evidence>
<dbReference type="GO" id="GO:0051539">
    <property type="term" value="F:4 iron, 4 sulfur cluster binding"/>
    <property type="evidence" value="ECO:0007669"/>
    <property type="project" value="UniProtKB-KW"/>
</dbReference>
<dbReference type="PANTHER" id="PTHR43105">
    <property type="entry name" value="RESPIRATORY NITRATE REDUCTASE"/>
    <property type="match status" value="1"/>
</dbReference>
<dbReference type="Pfam" id="PF04879">
    <property type="entry name" value="Molybdop_Fe4S4"/>
    <property type="match status" value="1"/>
</dbReference>
<dbReference type="SUPFAM" id="SSF53706">
    <property type="entry name" value="Formate dehydrogenase/DMSO reductase, domains 1-3"/>
    <property type="match status" value="1"/>
</dbReference>
<gene>
    <name evidence="7" type="ORF">HR45_13360</name>
</gene>
<keyword evidence="5" id="KW-0411">Iron-sulfur</keyword>
<organism evidence="7 8">
    <name type="scientific">Shewanella mangrovi</name>
    <dbReference type="NCBI Taxonomy" id="1515746"/>
    <lineage>
        <taxon>Bacteria</taxon>
        <taxon>Pseudomonadati</taxon>
        <taxon>Pseudomonadota</taxon>
        <taxon>Gammaproteobacteria</taxon>
        <taxon>Alteromonadales</taxon>
        <taxon>Shewanellaceae</taxon>
        <taxon>Shewanella</taxon>
    </lineage>
</organism>
<dbReference type="FunFam" id="2.20.25.90:FF:000001">
    <property type="entry name" value="Formate dehydrogenase subunit alpha"/>
    <property type="match status" value="1"/>
</dbReference>
<dbReference type="InterPro" id="IPR006656">
    <property type="entry name" value="Mopterin_OxRdtase"/>
</dbReference>
<dbReference type="Gene3D" id="3.40.50.740">
    <property type="match status" value="1"/>
</dbReference>
<protein>
    <submittedName>
        <fullName evidence="7">Spermidine/putrescine ABC transporter substrate-binding protein</fullName>
    </submittedName>
</protein>
<name>A0A094JAT9_9GAMM</name>
<dbReference type="GO" id="GO:0003954">
    <property type="term" value="F:NADH dehydrogenase activity"/>
    <property type="evidence" value="ECO:0007669"/>
    <property type="project" value="TreeGrafter"/>
</dbReference>
<evidence type="ECO:0000313" key="8">
    <source>
        <dbReference type="Proteomes" id="UP000029264"/>
    </source>
</evidence>
<dbReference type="PANTHER" id="PTHR43105:SF14">
    <property type="entry name" value="FORMATE DEHYDROGENASE H"/>
    <property type="match status" value="1"/>
</dbReference>
<dbReference type="PROSITE" id="PS51669">
    <property type="entry name" value="4FE4S_MOW_BIS_MGD"/>
    <property type="match status" value="1"/>
</dbReference>